<feature type="signal peptide" evidence="10">
    <location>
        <begin position="1"/>
        <end position="32"/>
    </location>
</feature>
<evidence type="ECO:0000256" key="8">
    <source>
        <dbReference type="ARBA" id="ARBA00022837"/>
    </source>
</evidence>
<accession>A0A1Y5X5H6</accession>
<evidence type="ECO:0000256" key="5">
    <source>
        <dbReference type="ARBA" id="ARBA00012272"/>
    </source>
</evidence>
<keyword evidence="12" id="KW-1185">Reference proteome</keyword>
<comment type="function">
    <text evidence="10">Catalyzes the depolymerization of both polygalacturonate and pectins of methyl esterification degree from 22 to 89%, with an endo mode of action. In contrast to the majority of pectate lyases, displays high activity on highly methylated pectins.</text>
</comment>
<keyword evidence="9 10" id="KW-0456">Lyase</keyword>
<keyword evidence="7 10" id="KW-0732">Signal</keyword>
<evidence type="ECO:0000256" key="6">
    <source>
        <dbReference type="ARBA" id="ARBA00022525"/>
    </source>
</evidence>
<dbReference type="Proteomes" id="UP000192674">
    <property type="component" value="Unassembled WGS sequence"/>
</dbReference>
<gene>
    <name evidence="11" type="ORF">SAMN05661093_01259</name>
</gene>
<evidence type="ECO:0000256" key="3">
    <source>
        <dbReference type="ARBA" id="ARBA00004613"/>
    </source>
</evidence>
<reference evidence="11 12" key="1">
    <citation type="submission" date="2017-04" db="EMBL/GenBank/DDBJ databases">
        <authorList>
            <person name="Afonso C.L."/>
            <person name="Miller P.J."/>
            <person name="Scott M.A."/>
            <person name="Spackman E."/>
            <person name="Goraichik I."/>
            <person name="Dimitrov K.M."/>
            <person name="Suarez D.L."/>
            <person name="Swayne D.E."/>
        </authorList>
    </citation>
    <scope>NUCLEOTIDE SEQUENCE [LARGE SCALE GENOMIC DNA]</scope>
    <source>
        <strain evidence="11 12">DSM 43828</strain>
    </source>
</reference>
<protein>
    <recommendedName>
        <fullName evidence="5 10">Pectate lyase</fullName>
        <ecNumber evidence="5 10">4.2.2.2</ecNumber>
    </recommendedName>
</protein>
<evidence type="ECO:0000256" key="10">
    <source>
        <dbReference type="RuleBase" id="RU367009"/>
    </source>
</evidence>
<comment type="subcellular location">
    <subcellularLocation>
        <location evidence="3 10">Secreted</location>
    </subcellularLocation>
</comment>
<dbReference type="Pfam" id="PF03211">
    <property type="entry name" value="Pectate_lyase"/>
    <property type="match status" value="1"/>
</dbReference>
<dbReference type="GO" id="GO:0005576">
    <property type="term" value="C:extracellular region"/>
    <property type="evidence" value="ECO:0007669"/>
    <property type="project" value="UniProtKB-SubCell"/>
</dbReference>
<organism evidence="11 12">
    <name type="scientific">Kibdelosporangium aridum</name>
    <dbReference type="NCBI Taxonomy" id="2030"/>
    <lineage>
        <taxon>Bacteria</taxon>
        <taxon>Bacillati</taxon>
        <taxon>Actinomycetota</taxon>
        <taxon>Actinomycetes</taxon>
        <taxon>Pseudonocardiales</taxon>
        <taxon>Pseudonocardiaceae</taxon>
        <taxon>Kibdelosporangium</taxon>
    </lineage>
</organism>
<evidence type="ECO:0000256" key="9">
    <source>
        <dbReference type="ARBA" id="ARBA00023239"/>
    </source>
</evidence>
<dbReference type="PANTHER" id="PTHR33407:SF9">
    <property type="entry name" value="PECTATE LYASE F-RELATED"/>
    <property type="match status" value="1"/>
</dbReference>
<evidence type="ECO:0000256" key="1">
    <source>
        <dbReference type="ARBA" id="ARBA00000695"/>
    </source>
</evidence>
<dbReference type="GO" id="GO:0030570">
    <property type="term" value="F:pectate lyase activity"/>
    <property type="evidence" value="ECO:0007669"/>
    <property type="project" value="UniProtKB-UniRule"/>
</dbReference>
<dbReference type="SUPFAM" id="SSF51126">
    <property type="entry name" value="Pectin lyase-like"/>
    <property type="match status" value="1"/>
</dbReference>
<name>A0A1Y5X5H6_KIBAR</name>
<dbReference type="EMBL" id="FWXV01000001">
    <property type="protein sequence ID" value="SMC66333.1"/>
    <property type="molecule type" value="Genomic_DNA"/>
</dbReference>
<dbReference type="AlphaFoldDB" id="A0A1Y5X5H6"/>
<evidence type="ECO:0000256" key="7">
    <source>
        <dbReference type="ARBA" id="ARBA00022729"/>
    </source>
</evidence>
<dbReference type="InterPro" id="IPR011050">
    <property type="entry name" value="Pectin_lyase_fold/virulence"/>
</dbReference>
<dbReference type="RefSeq" id="WP_143446150.1">
    <property type="nucleotide sequence ID" value="NZ_FWXV01000001.1"/>
</dbReference>
<dbReference type="InterPro" id="IPR004898">
    <property type="entry name" value="Pectate_lyase_PlyH/PlyE-like"/>
</dbReference>
<comment type="cofactor">
    <cofactor evidence="2 10">
        <name>Ca(2+)</name>
        <dbReference type="ChEBI" id="CHEBI:29108"/>
    </cofactor>
</comment>
<evidence type="ECO:0000313" key="12">
    <source>
        <dbReference type="Proteomes" id="UP000192674"/>
    </source>
</evidence>
<dbReference type="InterPro" id="IPR012334">
    <property type="entry name" value="Pectin_lyas_fold"/>
</dbReference>
<proteinExistence type="inferred from homology"/>
<feature type="chain" id="PRO_5025074057" description="Pectate lyase" evidence="10">
    <location>
        <begin position="33"/>
        <end position="263"/>
    </location>
</feature>
<sequence>MATKRWLHVLSGVVAGAAAASAMVVVAQPASAAVTIPPANGQETVTSTVKVSGSRDYGMRRVIPEGLGGGGGSESQKAVFELADGATLANVIIGKPGADGVHCMGTCTLRNVWWEDVGEDAATFKGTSASQTMTIDGGGALSASDKVFQHNAPGTMIIRNFAAQGIGKLVRTCGNCSNNPQTRHVRVENVRIEMSAKNVVSINVNYGDTARLSKVTIVGDSSRKVTICDKYNGVKKGEGESKKVGTGPDGKNCVYSSSDIIYR</sequence>
<evidence type="ECO:0000256" key="2">
    <source>
        <dbReference type="ARBA" id="ARBA00001913"/>
    </source>
</evidence>
<comment type="catalytic activity">
    <reaction evidence="1 10">
        <text>Eliminative cleavage of (1-&gt;4)-alpha-D-galacturonan to give oligosaccharides with 4-deoxy-alpha-D-galact-4-enuronosyl groups at their non-reducing ends.</text>
        <dbReference type="EC" id="4.2.2.2"/>
    </reaction>
</comment>
<keyword evidence="6 10" id="KW-0964">Secreted</keyword>
<dbReference type="EC" id="4.2.2.2" evidence="5 10"/>
<comment type="similarity">
    <text evidence="4 10">Belongs to the polysaccharide lyase 3 family.</text>
</comment>
<evidence type="ECO:0000313" key="11">
    <source>
        <dbReference type="EMBL" id="SMC66333.1"/>
    </source>
</evidence>
<dbReference type="PANTHER" id="PTHR33407">
    <property type="entry name" value="PECTATE LYASE F-RELATED"/>
    <property type="match status" value="1"/>
</dbReference>
<dbReference type="GO" id="GO:0045490">
    <property type="term" value="P:pectin catabolic process"/>
    <property type="evidence" value="ECO:0007669"/>
    <property type="project" value="TreeGrafter"/>
</dbReference>
<dbReference type="Gene3D" id="2.160.20.10">
    <property type="entry name" value="Single-stranded right-handed beta-helix, Pectin lyase-like"/>
    <property type="match status" value="1"/>
</dbReference>
<dbReference type="OrthoDB" id="4298856at2"/>
<evidence type="ECO:0000256" key="4">
    <source>
        <dbReference type="ARBA" id="ARBA00006463"/>
    </source>
</evidence>
<keyword evidence="8 10" id="KW-0106">Calcium</keyword>